<dbReference type="PANTHER" id="PTHR22600:SF57">
    <property type="entry name" value="BETA-N-ACETYLHEXOSAMINIDASE"/>
    <property type="match status" value="1"/>
</dbReference>
<dbReference type="InterPro" id="IPR017853">
    <property type="entry name" value="GH"/>
</dbReference>
<evidence type="ECO:0000256" key="4">
    <source>
        <dbReference type="ARBA" id="ARBA00022801"/>
    </source>
</evidence>
<evidence type="ECO:0000256" key="1">
    <source>
        <dbReference type="ARBA" id="ARBA00001231"/>
    </source>
</evidence>
<gene>
    <name evidence="8" type="ORF">ACFOUW_27105</name>
</gene>
<dbReference type="Pfam" id="PF00728">
    <property type="entry name" value="Glyco_hydro_20"/>
    <property type="match status" value="1"/>
</dbReference>
<dbReference type="InterPro" id="IPR025705">
    <property type="entry name" value="Beta_hexosaminidase_sua/sub"/>
</dbReference>
<keyword evidence="9" id="KW-1185">Reference proteome</keyword>
<keyword evidence="5" id="KW-0326">Glycosidase</keyword>
<dbReference type="Gene3D" id="3.20.20.80">
    <property type="entry name" value="Glycosidases"/>
    <property type="match status" value="1"/>
</dbReference>
<feature type="domain" description="Glycoside hydrolase family 20 catalytic" evidence="6">
    <location>
        <begin position="126"/>
        <end position="455"/>
    </location>
</feature>
<dbReference type="PRINTS" id="PR00738">
    <property type="entry name" value="GLHYDRLASE20"/>
</dbReference>
<sequence>MIPLPQRFSLSDGRFAFAPAMRLTGPPDLTALVRQELGDLGVGWCETSTGEIPALAVGLDPALAREGYVVRISADAVQLSGGSAAGVFYGLQTLRQLLPASALRRAQGFHDWSLPGGEIADEPSLSWRGLMMDAARHFMPKDFLFKLIDLLALHKLNVLQLHLTDDEGWRFDCARYPLLTSVGGWRPETRMHAQPTGDGTPHGGFYTQDDLAEIVAYAARRFVTVVPEIELPAHAAAAIRAYPALGTAEPSTVLNVEDSTLSFVFDVLDEVLAVFPSEFVHVGGDEVPPGPWERDPGALARMRALGLTDAALLRDWFMGEVGRWLSARGRRMVTWGGLDPRFAPPNAAVMSWQSIEAGVEAVRSGRDAVMAPASPTYFDAYQSESDDEPMVMGGLTTVESLVEYAPVPPSLSAAEAERILGTQSEIWTEYLPTPARVEYMVFPRLCAFAEAAWRTTQSRSYADFLPRLRAHLPRLDALGVNYRPLDGPHPWQRGGTGRFRRPR</sequence>
<evidence type="ECO:0000259" key="6">
    <source>
        <dbReference type="Pfam" id="PF00728"/>
    </source>
</evidence>
<reference evidence="9" key="1">
    <citation type="journal article" date="2019" name="Int. J. Syst. Evol. Microbiol.">
        <title>The Global Catalogue of Microorganisms (GCM) 10K type strain sequencing project: providing services to taxonomists for standard genome sequencing and annotation.</title>
        <authorList>
            <consortium name="The Broad Institute Genomics Platform"/>
            <consortium name="The Broad Institute Genome Sequencing Center for Infectious Disease"/>
            <person name="Wu L."/>
            <person name="Ma J."/>
        </authorList>
    </citation>
    <scope>NUCLEOTIDE SEQUENCE [LARGE SCALE GENOMIC DNA]</scope>
    <source>
        <strain evidence="9">CGMCC 4.7241</strain>
    </source>
</reference>
<dbReference type="Proteomes" id="UP001595699">
    <property type="component" value="Unassembled WGS sequence"/>
</dbReference>
<keyword evidence="4" id="KW-0378">Hydrolase</keyword>
<comment type="similarity">
    <text evidence="2">Belongs to the glycosyl hydrolase 20 family.</text>
</comment>
<dbReference type="PANTHER" id="PTHR22600">
    <property type="entry name" value="BETA-HEXOSAMINIDASE"/>
    <property type="match status" value="1"/>
</dbReference>
<comment type="caution">
    <text evidence="8">The sequence shown here is derived from an EMBL/GenBank/DDBJ whole genome shotgun (WGS) entry which is preliminary data.</text>
</comment>
<feature type="domain" description="Beta-hexosaminidase bacterial type N-terminal" evidence="7">
    <location>
        <begin position="2"/>
        <end position="121"/>
    </location>
</feature>
<protein>
    <recommendedName>
        <fullName evidence="3">beta-N-acetylhexosaminidase</fullName>
        <ecNumber evidence="3">3.2.1.52</ecNumber>
    </recommendedName>
</protein>
<dbReference type="InterPro" id="IPR015883">
    <property type="entry name" value="Glyco_hydro_20_cat"/>
</dbReference>
<dbReference type="Pfam" id="PF02838">
    <property type="entry name" value="Glyco_hydro_20b"/>
    <property type="match status" value="1"/>
</dbReference>
<dbReference type="EMBL" id="JBHRZH010000027">
    <property type="protein sequence ID" value="MFC3764535.1"/>
    <property type="molecule type" value="Genomic_DNA"/>
</dbReference>
<dbReference type="Gene3D" id="3.30.379.10">
    <property type="entry name" value="Chitobiase/beta-hexosaminidase domain 2-like"/>
    <property type="match status" value="1"/>
</dbReference>
<proteinExistence type="inferred from homology"/>
<name>A0ABV7YLC6_9ACTN</name>
<dbReference type="EC" id="3.2.1.52" evidence="3"/>
<evidence type="ECO:0000256" key="3">
    <source>
        <dbReference type="ARBA" id="ARBA00012663"/>
    </source>
</evidence>
<dbReference type="InterPro" id="IPR015882">
    <property type="entry name" value="HEX_bac_N"/>
</dbReference>
<dbReference type="SUPFAM" id="SSF55545">
    <property type="entry name" value="beta-N-acetylhexosaminidase-like domain"/>
    <property type="match status" value="1"/>
</dbReference>
<dbReference type="CDD" id="cd06563">
    <property type="entry name" value="GH20_chitobiase-like"/>
    <property type="match status" value="1"/>
</dbReference>
<evidence type="ECO:0000313" key="9">
    <source>
        <dbReference type="Proteomes" id="UP001595699"/>
    </source>
</evidence>
<dbReference type="RefSeq" id="WP_205121467.1">
    <property type="nucleotide sequence ID" value="NZ_JAFBCM010000001.1"/>
</dbReference>
<comment type="catalytic activity">
    <reaction evidence="1">
        <text>Hydrolysis of terminal non-reducing N-acetyl-D-hexosamine residues in N-acetyl-beta-D-hexosaminides.</text>
        <dbReference type="EC" id="3.2.1.52"/>
    </reaction>
</comment>
<dbReference type="InterPro" id="IPR029018">
    <property type="entry name" value="Hex-like_dom2"/>
</dbReference>
<accession>A0ABV7YLC6</accession>
<evidence type="ECO:0000256" key="5">
    <source>
        <dbReference type="ARBA" id="ARBA00023295"/>
    </source>
</evidence>
<dbReference type="SUPFAM" id="SSF51445">
    <property type="entry name" value="(Trans)glycosidases"/>
    <property type="match status" value="1"/>
</dbReference>
<organism evidence="8 9">
    <name type="scientific">Tenggerimyces flavus</name>
    <dbReference type="NCBI Taxonomy" id="1708749"/>
    <lineage>
        <taxon>Bacteria</taxon>
        <taxon>Bacillati</taxon>
        <taxon>Actinomycetota</taxon>
        <taxon>Actinomycetes</taxon>
        <taxon>Propionibacteriales</taxon>
        <taxon>Nocardioidaceae</taxon>
        <taxon>Tenggerimyces</taxon>
    </lineage>
</organism>
<evidence type="ECO:0000259" key="7">
    <source>
        <dbReference type="Pfam" id="PF02838"/>
    </source>
</evidence>
<evidence type="ECO:0000313" key="8">
    <source>
        <dbReference type="EMBL" id="MFC3764535.1"/>
    </source>
</evidence>
<evidence type="ECO:0000256" key="2">
    <source>
        <dbReference type="ARBA" id="ARBA00006285"/>
    </source>
</evidence>